<dbReference type="AlphaFoldDB" id="A0A7S3YNX4"/>
<feature type="transmembrane region" description="Helical" evidence="2">
    <location>
        <begin position="146"/>
        <end position="169"/>
    </location>
</feature>
<accession>A0A7S3YNX4</accession>
<proteinExistence type="predicted"/>
<feature type="region of interest" description="Disordered" evidence="1">
    <location>
        <begin position="1"/>
        <end position="34"/>
    </location>
</feature>
<name>A0A7S3YNX4_9EUKA</name>
<gene>
    <name evidence="3" type="ORF">LGLO00237_LOCUS8992</name>
</gene>
<dbReference type="EMBL" id="HBIV01012090">
    <property type="protein sequence ID" value="CAE0657424.1"/>
    <property type="molecule type" value="Transcribed_RNA"/>
</dbReference>
<feature type="region of interest" description="Disordered" evidence="1">
    <location>
        <begin position="71"/>
        <end position="103"/>
    </location>
</feature>
<evidence type="ECO:0000256" key="1">
    <source>
        <dbReference type="SAM" id="MobiDB-lite"/>
    </source>
</evidence>
<feature type="compositionally biased region" description="Polar residues" evidence="1">
    <location>
        <begin position="88"/>
        <end position="97"/>
    </location>
</feature>
<evidence type="ECO:0000313" key="3">
    <source>
        <dbReference type="EMBL" id="CAE0657424.1"/>
    </source>
</evidence>
<feature type="transmembrane region" description="Helical" evidence="2">
    <location>
        <begin position="346"/>
        <end position="366"/>
    </location>
</feature>
<sequence>MDNAGQGAAVAATPEASSFYRRAKAESKAKRDQELLEAEAEAIRIAREADARERQERQLKEANDHALAMRMAGADRRNQKPRPIPTATPMSPQSPQLRSPGGQATGGLVLNVTARHDDDDDAEMPHILCSECRCVTFYGLTKVKNAAFFVSISVVLNLIDFVTDIYLCVSLKGVNLVIQILATACGVGYMGVMTYLMWNPDYNTGLMFARYFLPFVGDPRKANPLGEDHDVVTNKRVVLQSQQFLQSFSEDGMTVINALLNGKKFTAAQYFAYGITAAFALDTLVDQTEFCTCLIYRMCTEAECAVFDALITFGFIFLLGCCGVLWGYFITLFYEDLETSSATRGLLYTGLGIIIIATICANVIFWKGGAGQFSIWDEFKDKDIYIKKAEALHARGSATIAVAPASGNRRR</sequence>
<feature type="transmembrane region" description="Helical" evidence="2">
    <location>
        <begin position="306"/>
        <end position="334"/>
    </location>
</feature>
<reference evidence="3" key="1">
    <citation type="submission" date="2021-01" db="EMBL/GenBank/DDBJ databases">
        <authorList>
            <person name="Corre E."/>
            <person name="Pelletier E."/>
            <person name="Niang G."/>
            <person name="Scheremetjew M."/>
            <person name="Finn R."/>
            <person name="Kale V."/>
            <person name="Holt S."/>
            <person name="Cochrane G."/>
            <person name="Meng A."/>
            <person name="Brown T."/>
            <person name="Cohen L."/>
        </authorList>
    </citation>
    <scope>NUCLEOTIDE SEQUENCE</scope>
    <source>
        <strain evidence="3">CCCM811</strain>
    </source>
</reference>
<evidence type="ECO:0000256" key="2">
    <source>
        <dbReference type="SAM" id="Phobius"/>
    </source>
</evidence>
<feature type="transmembrane region" description="Helical" evidence="2">
    <location>
        <begin position="176"/>
        <end position="198"/>
    </location>
</feature>
<keyword evidence="2" id="KW-0472">Membrane</keyword>
<keyword evidence="2" id="KW-1133">Transmembrane helix</keyword>
<organism evidence="3">
    <name type="scientific">Lotharella globosa</name>
    <dbReference type="NCBI Taxonomy" id="91324"/>
    <lineage>
        <taxon>Eukaryota</taxon>
        <taxon>Sar</taxon>
        <taxon>Rhizaria</taxon>
        <taxon>Cercozoa</taxon>
        <taxon>Chlorarachniophyceae</taxon>
        <taxon>Lotharella</taxon>
    </lineage>
</organism>
<protein>
    <submittedName>
        <fullName evidence="3">Uncharacterized protein</fullName>
    </submittedName>
</protein>
<feature type="compositionally biased region" description="Basic and acidic residues" evidence="1">
    <location>
        <begin position="23"/>
        <end position="34"/>
    </location>
</feature>
<keyword evidence="2" id="KW-0812">Transmembrane</keyword>